<name>A0A852ZPJ5_9ACTN</name>
<evidence type="ECO:0000313" key="2">
    <source>
        <dbReference type="Proteomes" id="UP000579605"/>
    </source>
</evidence>
<accession>A0A852ZPJ5</accession>
<gene>
    <name evidence="1" type="ORF">F4554_006100</name>
</gene>
<dbReference type="Proteomes" id="UP000579605">
    <property type="component" value="Unassembled WGS sequence"/>
</dbReference>
<keyword evidence="2" id="KW-1185">Reference proteome</keyword>
<dbReference type="AlphaFoldDB" id="A0A852ZPJ5"/>
<protein>
    <submittedName>
        <fullName evidence="1">Uncharacterized protein</fullName>
    </submittedName>
</protein>
<organism evidence="1 2">
    <name type="scientific">Actinopolymorpha rutila</name>
    <dbReference type="NCBI Taxonomy" id="446787"/>
    <lineage>
        <taxon>Bacteria</taxon>
        <taxon>Bacillati</taxon>
        <taxon>Actinomycetota</taxon>
        <taxon>Actinomycetes</taxon>
        <taxon>Propionibacteriales</taxon>
        <taxon>Actinopolymorphaceae</taxon>
        <taxon>Actinopolymorpha</taxon>
    </lineage>
</organism>
<proteinExistence type="predicted"/>
<dbReference type="EMBL" id="JACBZH010000001">
    <property type="protein sequence ID" value="NYH93462.1"/>
    <property type="molecule type" value="Genomic_DNA"/>
</dbReference>
<reference evidence="1 2" key="1">
    <citation type="submission" date="2020-07" db="EMBL/GenBank/DDBJ databases">
        <title>Sequencing the genomes of 1000 actinobacteria strains.</title>
        <authorList>
            <person name="Klenk H.-P."/>
        </authorList>
    </citation>
    <scope>NUCLEOTIDE SEQUENCE [LARGE SCALE GENOMIC DNA]</scope>
    <source>
        <strain evidence="1 2">DSM 18448</strain>
    </source>
</reference>
<comment type="caution">
    <text evidence="1">The sequence shown here is derived from an EMBL/GenBank/DDBJ whole genome shotgun (WGS) entry which is preliminary data.</text>
</comment>
<evidence type="ECO:0000313" key="1">
    <source>
        <dbReference type="EMBL" id="NYH93462.1"/>
    </source>
</evidence>
<dbReference type="RefSeq" id="WP_179790983.1">
    <property type="nucleotide sequence ID" value="NZ_BAAARR010000045.1"/>
</dbReference>
<sequence>MDALVVVPDGALASFWPERTWLPPLDQLGESVAYKHWPFPPHSGVTQVLLDDGRHLDIMVIEEQSVNDRLKLLADLRPVVNNESLAHIANEILFDAMGAVGRSARGERLLATQLALKLMDHCLAAALAVRELETGTCVHPGPTVQDSLADLLPAVPASPRPADVLALVAAAMDCFERIVGRTDHAPPFPRVAIDRLIARAAGQT</sequence>